<accession>A0A382T9C1</accession>
<organism evidence="1">
    <name type="scientific">marine metagenome</name>
    <dbReference type="NCBI Taxonomy" id="408172"/>
    <lineage>
        <taxon>unclassified sequences</taxon>
        <taxon>metagenomes</taxon>
        <taxon>ecological metagenomes</taxon>
    </lineage>
</organism>
<name>A0A382T9C1_9ZZZZ</name>
<reference evidence="1" key="1">
    <citation type="submission" date="2018-05" db="EMBL/GenBank/DDBJ databases">
        <authorList>
            <person name="Lanie J.A."/>
            <person name="Ng W.-L."/>
            <person name="Kazmierczak K.M."/>
            <person name="Andrzejewski T.M."/>
            <person name="Davidsen T.M."/>
            <person name="Wayne K.J."/>
            <person name="Tettelin H."/>
            <person name="Glass J.I."/>
            <person name="Rusch D."/>
            <person name="Podicherti R."/>
            <person name="Tsui H.-C.T."/>
            <person name="Winkler M.E."/>
        </authorList>
    </citation>
    <scope>NUCLEOTIDE SEQUENCE</scope>
</reference>
<dbReference type="AlphaFoldDB" id="A0A382T9C1"/>
<gene>
    <name evidence="1" type="ORF">METZ01_LOCUS371520</name>
</gene>
<evidence type="ECO:0000313" key="1">
    <source>
        <dbReference type="EMBL" id="SVD18666.1"/>
    </source>
</evidence>
<proteinExistence type="predicted"/>
<sequence length="203" mass="24066">MTALQYTYTPLYGFFFHMNGVIDYQSRVDYQNKKYLLAKKEEPTLPYADMHRWVTRQANSHEGIKDYLLLQTVADTTHAFRKVVQNFTESYGDFFTDNIYGKSYKKHWVLDWYEEWKIIGEAVQKGEPDPKYSVTTKYQTLNESATVIDNWRNWCWLLIARDTALKITYLPCQNYEQCEHEVPSLALNGKKGDSYCSEECRNR</sequence>
<dbReference type="EMBL" id="UINC01134865">
    <property type="protein sequence ID" value="SVD18666.1"/>
    <property type="molecule type" value="Genomic_DNA"/>
</dbReference>
<protein>
    <submittedName>
        <fullName evidence="1">Uncharacterized protein</fullName>
    </submittedName>
</protein>